<evidence type="ECO:0000256" key="2">
    <source>
        <dbReference type="ARBA" id="ARBA00022737"/>
    </source>
</evidence>
<dbReference type="GO" id="GO:0005739">
    <property type="term" value="C:mitochondrion"/>
    <property type="evidence" value="ECO:0007669"/>
    <property type="project" value="TreeGrafter"/>
</dbReference>
<dbReference type="InterPro" id="IPR011990">
    <property type="entry name" value="TPR-like_helical_dom_sf"/>
</dbReference>
<protein>
    <submittedName>
        <fullName evidence="5">Pentatricopeptide repeat-containing family protein</fullName>
    </submittedName>
</protein>
<gene>
    <name evidence="5" type="ORF">STAS_02186</name>
</gene>
<evidence type="ECO:0000256" key="3">
    <source>
        <dbReference type="PROSITE-ProRule" id="PRU00708"/>
    </source>
</evidence>
<evidence type="ECO:0000313" key="6">
    <source>
        <dbReference type="Proteomes" id="UP000325081"/>
    </source>
</evidence>
<dbReference type="InterPro" id="IPR002885">
    <property type="entry name" value="PPR_rpt"/>
</dbReference>
<proteinExistence type="inferred from homology"/>
<keyword evidence="2" id="KW-0677">Repeat</keyword>
<feature type="repeat" description="PPR" evidence="3">
    <location>
        <begin position="388"/>
        <end position="422"/>
    </location>
</feature>
<dbReference type="Proteomes" id="UP000325081">
    <property type="component" value="Unassembled WGS sequence"/>
</dbReference>
<dbReference type="PROSITE" id="PS51375">
    <property type="entry name" value="PPR"/>
    <property type="match status" value="3"/>
</dbReference>
<sequence length="549" mass="62370">MLPRIFRTPVAAARRISTQAAAVAVAPAKDAQARDKKTASKDKGLAAAPTEKAGPGDLTTAAKDVEIAKSGGGGGGRDTLARRLFSLVYSKRSAAVAIRKWKEEGQVVRKYEVNRIVRELRKLKRYKHALEVCEWMRTQNDMKLVSGDYAVHLDLIAKIRGLNSAEKFFEDLPENMRDPATCSALLHTYVQHKEPEKAEALMCKMSECDFLKSPLPYNHMLTLYLSTGQLEKIPVLIKDLKKNITSPDTVTYNLWLAACGSQNCVETAEKVFREQINAKIGPDWVTYSTLASIYIKNSMRDKAEASLKDMEKKITKKNRAGFSSLISLHASLENTSEILRLWKLMKSTYRKLNDAEYTCVISSLLKVKDFKEANKFYDEWESISPTADSRIPNLLIAAYINSDQMEKAKEFFERMVKREIVPSYTTWELLTWGYLKERNLEKVLDSFKKAVKSVRKWDPDEKLVHEVFKIVEDFGNVDCAEELLGILRRVGYVNGEIYKCLLRTYAKAGKMALVMEERMKKDDVEVDEEIKRLVQLTSKMCVGEIPSEV</sequence>
<feature type="region of interest" description="Disordered" evidence="4">
    <location>
        <begin position="27"/>
        <end position="59"/>
    </location>
</feature>
<dbReference type="Pfam" id="PF13041">
    <property type="entry name" value="PPR_2"/>
    <property type="match status" value="1"/>
</dbReference>
<dbReference type="SUPFAM" id="SSF48452">
    <property type="entry name" value="TPR-like"/>
    <property type="match status" value="1"/>
</dbReference>
<dbReference type="NCBIfam" id="TIGR00756">
    <property type="entry name" value="PPR"/>
    <property type="match status" value="3"/>
</dbReference>
<dbReference type="PANTHER" id="PTHR45717">
    <property type="entry name" value="OS12G0527900 PROTEIN"/>
    <property type="match status" value="1"/>
</dbReference>
<evidence type="ECO:0000313" key="5">
    <source>
        <dbReference type="EMBL" id="GER26537.1"/>
    </source>
</evidence>
<name>A0A5A7P1P8_STRAF</name>
<comment type="caution">
    <text evidence="5">The sequence shown here is derived from an EMBL/GenBank/DDBJ whole genome shotgun (WGS) entry which is preliminary data.</text>
</comment>
<keyword evidence="6" id="KW-1185">Reference proteome</keyword>
<evidence type="ECO:0000256" key="1">
    <source>
        <dbReference type="ARBA" id="ARBA00007626"/>
    </source>
</evidence>
<dbReference type="EMBL" id="BKCP01001113">
    <property type="protein sequence ID" value="GER26537.1"/>
    <property type="molecule type" value="Genomic_DNA"/>
</dbReference>
<dbReference type="GO" id="GO:0003729">
    <property type="term" value="F:mRNA binding"/>
    <property type="evidence" value="ECO:0007669"/>
    <property type="project" value="UniProtKB-ARBA"/>
</dbReference>
<feature type="repeat" description="PPR" evidence="3">
    <location>
        <begin position="178"/>
        <end position="212"/>
    </location>
</feature>
<dbReference type="OrthoDB" id="1908178at2759"/>
<feature type="compositionally biased region" description="Basic and acidic residues" evidence="4">
    <location>
        <begin position="31"/>
        <end position="44"/>
    </location>
</feature>
<organism evidence="5 6">
    <name type="scientific">Striga asiatica</name>
    <name type="common">Asiatic witchweed</name>
    <name type="synonym">Buchnera asiatica</name>
    <dbReference type="NCBI Taxonomy" id="4170"/>
    <lineage>
        <taxon>Eukaryota</taxon>
        <taxon>Viridiplantae</taxon>
        <taxon>Streptophyta</taxon>
        <taxon>Embryophyta</taxon>
        <taxon>Tracheophyta</taxon>
        <taxon>Spermatophyta</taxon>
        <taxon>Magnoliopsida</taxon>
        <taxon>eudicotyledons</taxon>
        <taxon>Gunneridae</taxon>
        <taxon>Pentapetalae</taxon>
        <taxon>asterids</taxon>
        <taxon>lamiids</taxon>
        <taxon>Lamiales</taxon>
        <taxon>Orobanchaceae</taxon>
        <taxon>Buchnereae</taxon>
        <taxon>Striga</taxon>
    </lineage>
</organism>
<dbReference type="FunFam" id="1.25.40.10:FF:000651">
    <property type="entry name" value="Pentatricopeptide repeat-containing protein mitochondrial"/>
    <property type="match status" value="1"/>
</dbReference>
<dbReference type="PANTHER" id="PTHR45717:SF45">
    <property type="entry name" value="OS12G0527900 PROTEIN"/>
    <property type="match status" value="1"/>
</dbReference>
<comment type="similarity">
    <text evidence="1">Belongs to the PPR family. P subfamily.</text>
</comment>
<evidence type="ECO:0000256" key="4">
    <source>
        <dbReference type="SAM" id="MobiDB-lite"/>
    </source>
</evidence>
<dbReference type="FunFam" id="1.25.40.10:FF:000253">
    <property type="entry name" value="Pentatricopeptide repeat-containing protein"/>
    <property type="match status" value="1"/>
</dbReference>
<feature type="repeat" description="PPR" evidence="3">
    <location>
        <begin position="248"/>
        <end position="282"/>
    </location>
</feature>
<accession>A0A5A7P1P8</accession>
<reference evidence="6" key="1">
    <citation type="journal article" date="2019" name="Curr. Biol.">
        <title>Genome Sequence of Striga asiatica Provides Insight into the Evolution of Plant Parasitism.</title>
        <authorList>
            <person name="Yoshida S."/>
            <person name="Kim S."/>
            <person name="Wafula E.K."/>
            <person name="Tanskanen J."/>
            <person name="Kim Y.M."/>
            <person name="Honaas L."/>
            <person name="Yang Z."/>
            <person name="Spallek T."/>
            <person name="Conn C.E."/>
            <person name="Ichihashi Y."/>
            <person name="Cheong K."/>
            <person name="Cui S."/>
            <person name="Der J.P."/>
            <person name="Gundlach H."/>
            <person name="Jiao Y."/>
            <person name="Hori C."/>
            <person name="Ishida J.K."/>
            <person name="Kasahara H."/>
            <person name="Kiba T."/>
            <person name="Kim M.S."/>
            <person name="Koo N."/>
            <person name="Laohavisit A."/>
            <person name="Lee Y.H."/>
            <person name="Lumba S."/>
            <person name="McCourt P."/>
            <person name="Mortimer J.C."/>
            <person name="Mutuku J.M."/>
            <person name="Nomura T."/>
            <person name="Sasaki-Sekimoto Y."/>
            <person name="Seto Y."/>
            <person name="Wang Y."/>
            <person name="Wakatake T."/>
            <person name="Sakakibara H."/>
            <person name="Demura T."/>
            <person name="Yamaguchi S."/>
            <person name="Yoneyama K."/>
            <person name="Manabe R.I."/>
            <person name="Nelson D.C."/>
            <person name="Schulman A.H."/>
            <person name="Timko M.P."/>
            <person name="dePamphilis C.W."/>
            <person name="Choi D."/>
            <person name="Shirasu K."/>
        </authorList>
    </citation>
    <scope>NUCLEOTIDE SEQUENCE [LARGE SCALE GENOMIC DNA]</scope>
    <source>
        <strain evidence="6">cv. UVA1</strain>
    </source>
</reference>
<dbReference type="Pfam" id="PF01535">
    <property type="entry name" value="PPR"/>
    <property type="match status" value="4"/>
</dbReference>
<dbReference type="AlphaFoldDB" id="A0A5A7P1P8"/>
<dbReference type="Gene3D" id="1.25.40.10">
    <property type="entry name" value="Tetratricopeptide repeat domain"/>
    <property type="match status" value="2"/>
</dbReference>